<feature type="compositionally biased region" description="Low complexity" evidence="1">
    <location>
        <begin position="48"/>
        <end position="58"/>
    </location>
</feature>
<dbReference type="InterPro" id="IPR036047">
    <property type="entry name" value="F-box-like_dom_sf"/>
</dbReference>
<gene>
    <name evidence="3" type="ORF">HIM_06913</name>
</gene>
<protein>
    <recommendedName>
        <fullName evidence="2">F-box domain-containing protein</fullName>
    </recommendedName>
</protein>
<feature type="domain" description="F-box" evidence="2">
    <location>
        <begin position="75"/>
        <end position="122"/>
    </location>
</feature>
<keyword evidence="4" id="KW-1185">Reference proteome</keyword>
<accession>A0A0F7ZNI2</accession>
<dbReference type="AlphaFoldDB" id="A0A0F7ZNI2"/>
<evidence type="ECO:0000313" key="3">
    <source>
        <dbReference type="EMBL" id="KJZ73795.1"/>
    </source>
</evidence>
<name>A0A0F7ZNI2_9HYPO</name>
<dbReference type="SUPFAM" id="SSF81383">
    <property type="entry name" value="F-box domain"/>
    <property type="match status" value="1"/>
</dbReference>
<dbReference type="Gene3D" id="6.10.140.2040">
    <property type="match status" value="1"/>
</dbReference>
<proteinExistence type="predicted"/>
<reference evidence="3 4" key="1">
    <citation type="journal article" date="2014" name="Genome Biol. Evol.">
        <title>Comparative genomics and transcriptomics analyses reveal divergent lifestyle features of nematode endoparasitic fungus Hirsutella minnesotensis.</title>
        <authorList>
            <person name="Lai Y."/>
            <person name="Liu K."/>
            <person name="Zhang X."/>
            <person name="Zhang X."/>
            <person name="Li K."/>
            <person name="Wang N."/>
            <person name="Shu C."/>
            <person name="Wu Y."/>
            <person name="Wang C."/>
            <person name="Bushley K.E."/>
            <person name="Xiang M."/>
            <person name="Liu X."/>
        </authorList>
    </citation>
    <scope>NUCLEOTIDE SEQUENCE [LARGE SCALE GENOMIC DNA]</scope>
    <source>
        <strain evidence="3 4">3608</strain>
    </source>
</reference>
<dbReference type="SMART" id="SM00256">
    <property type="entry name" value="FBOX"/>
    <property type="match status" value="1"/>
</dbReference>
<dbReference type="OrthoDB" id="3219396at2759"/>
<dbReference type="PROSITE" id="PS50181">
    <property type="entry name" value="FBOX"/>
    <property type="match status" value="1"/>
</dbReference>
<dbReference type="Proteomes" id="UP000054481">
    <property type="component" value="Unassembled WGS sequence"/>
</dbReference>
<organism evidence="3 4">
    <name type="scientific">Hirsutella minnesotensis 3608</name>
    <dbReference type="NCBI Taxonomy" id="1043627"/>
    <lineage>
        <taxon>Eukaryota</taxon>
        <taxon>Fungi</taxon>
        <taxon>Dikarya</taxon>
        <taxon>Ascomycota</taxon>
        <taxon>Pezizomycotina</taxon>
        <taxon>Sordariomycetes</taxon>
        <taxon>Hypocreomycetidae</taxon>
        <taxon>Hypocreales</taxon>
        <taxon>Ophiocordycipitaceae</taxon>
        <taxon>Hirsutella</taxon>
    </lineage>
</organism>
<sequence length="272" mass="30737">MQAITEAALLRRDAPSRFPTASASVVDVRLPDCKATSVEAQSEGQATSSPSDADDAASPVVLDCSGPLTWLSRPYALLEDLPTEILLHVLSFLDVNDLLITSRTSHLFRALSLSPILHYYRLRRTRLLLPPLLVSPLRPSLADLIARSIFLTNTSIVSRRLARSLVSIRLSRRLAARPSVETLVERAVLPKECVPGMTPVHVSPAIVARRKAIEKEKVKDGLRRWIAAKWKGEVREREEGVRRWEESRGIGRVWRLRRFWERISRGDEWMAR</sequence>
<feature type="compositionally biased region" description="Polar residues" evidence="1">
    <location>
        <begin position="38"/>
        <end position="47"/>
    </location>
</feature>
<feature type="region of interest" description="Disordered" evidence="1">
    <location>
        <begin position="37"/>
        <end position="58"/>
    </location>
</feature>
<dbReference type="Pfam" id="PF12937">
    <property type="entry name" value="F-box-like"/>
    <property type="match status" value="1"/>
</dbReference>
<evidence type="ECO:0000256" key="1">
    <source>
        <dbReference type="SAM" id="MobiDB-lite"/>
    </source>
</evidence>
<evidence type="ECO:0000313" key="4">
    <source>
        <dbReference type="Proteomes" id="UP000054481"/>
    </source>
</evidence>
<dbReference type="Gene3D" id="1.20.1280.50">
    <property type="match status" value="1"/>
</dbReference>
<dbReference type="EMBL" id="KQ030532">
    <property type="protein sequence ID" value="KJZ73795.1"/>
    <property type="molecule type" value="Genomic_DNA"/>
</dbReference>
<dbReference type="InterPro" id="IPR001810">
    <property type="entry name" value="F-box_dom"/>
</dbReference>
<evidence type="ECO:0000259" key="2">
    <source>
        <dbReference type="PROSITE" id="PS50181"/>
    </source>
</evidence>